<sequence>MKERVVITGMGAVTPVGIGVPAYWDNLLKGHSGIGSITRFDASELPVKIAAEVKAFNPTDYIPKKLAGQTDIFMQFAMVAAQEALADSKLDAKPERVAIVVGTALGGITTAAAAQEQMTGTGSARVSPYLVPKILGNIAAAQISIAYGFKGPSYTVNTACSSGADAIGMASMLLQSGQADAVVAVGAESILCGLMDAGLASARALSTRNDDPAKASRPFDLNRDGFVMGEGAGAVILERLESAEGRGADIKAELLAHANCSDAYHVTSPEPEGSGEVRCMEQALDQAGLAPSDVDYINAHGTSTPLGDRIEAKSLKAVFGEGAGGIPVSSTKGATGHLMGAGGVTELIACIQAIREGIVPPTLNHEQPDPECDLDYVPNEARAAKVRIAMSNSFGFGGQNTSLIVGKYNGTN</sequence>
<evidence type="ECO:0000256" key="9">
    <source>
        <dbReference type="ARBA" id="ARBA00023160"/>
    </source>
</evidence>
<keyword evidence="5 14" id="KW-0444">Lipid biosynthesis</keyword>
<dbReference type="InterPro" id="IPR014030">
    <property type="entry name" value="Ketoacyl_synth_N"/>
</dbReference>
<evidence type="ECO:0000256" key="10">
    <source>
        <dbReference type="ARBA" id="ARBA00023315"/>
    </source>
</evidence>
<dbReference type="GO" id="GO:0030497">
    <property type="term" value="P:fatty acid elongation"/>
    <property type="evidence" value="ECO:0007669"/>
    <property type="project" value="UniProtKB-ARBA"/>
</dbReference>
<dbReference type="InterPro" id="IPR000794">
    <property type="entry name" value="Beta-ketoacyl_synthase"/>
</dbReference>
<proteinExistence type="inferred from homology"/>
<dbReference type="EC" id="2.3.1.179" evidence="3 14"/>
<comment type="catalytic activity">
    <reaction evidence="13 14">
        <text>a fatty acyl-[ACP] + malonyl-[ACP] + H(+) = a 3-oxoacyl-[ACP] + holo-[ACP] + CO2</text>
        <dbReference type="Rhea" id="RHEA:22836"/>
        <dbReference type="Rhea" id="RHEA-COMP:9623"/>
        <dbReference type="Rhea" id="RHEA-COMP:9685"/>
        <dbReference type="Rhea" id="RHEA-COMP:9916"/>
        <dbReference type="Rhea" id="RHEA-COMP:14125"/>
        <dbReference type="ChEBI" id="CHEBI:15378"/>
        <dbReference type="ChEBI" id="CHEBI:16526"/>
        <dbReference type="ChEBI" id="CHEBI:64479"/>
        <dbReference type="ChEBI" id="CHEBI:78449"/>
        <dbReference type="ChEBI" id="CHEBI:78776"/>
        <dbReference type="ChEBI" id="CHEBI:138651"/>
    </reaction>
</comment>
<dbReference type="SUPFAM" id="SSF53901">
    <property type="entry name" value="Thiolase-like"/>
    <property type="match status" value="2"/>
</dbReference>
<dbReference type="SMART" id="SM00825">
    <property type="entry name" value="PKS_KS"/>
    <property type="match status" value="1"/>
</dbReference>
<dbReference type="PANTHER" id="PTHR11712:SF336">
    <property type="entry name" value="3-OXOACYL-[ACYL-CARRIER-PROTEIN] SYNTHASE, MITOCHONDRIAL"/>
    <property type="match status" value="1"/>
</dbReference>
<evidence type="ECO:0000259" key="17">
    <source>
        <dbReference type="PROSITE" id="PS52004"/>
    </source>
</evidence>
<comment type="catalytic activity">
    <reaction evidence="12 14">
        <text>(9Z)-hexadecenoyl-[ACP] + malonyl-[ACP] + H(+) = 3-oxo-(11Z)-octadecenoyl-[ACP] + holo-[ACP] + CO2</text>
        <dbReference type="Rhea" id="RHEA:55040"/>
        <dbReference type="Rhea" id="RHEA-COMP:9623"/>
        <dbReference type="Rhea" id="RHEA-COMP:9685"/>
        <dbReference type="Rhea" id="RHEA-COMP:10800"/>
        <dbReference type="Rhea" id="RHEA-COMP:14074"/>
        <dbReference type="ChEBI" id="CHEBI:15378"/>
        <dbReference type="ChEBI" id="CHEBI:16526"/>
        <dbReference type="ChEBI" id="CHEBI:64479"/>
        <dbReference type="ChEBI" id="CHEBI:78449"/>
        <dbReference type="ChEBI" id="CHEBI:83989"/>
        <dbReference type="ChEBI" id="CHEBI:138538"/>
        <dbReference type="EC" id="2.3.1.179"/>
    </reaction>
</comment>
<evidence type="ECO:0000256" key="6">
    <source>
        <dbReference type="ARBA" id="ARBA00022679"/>
    </source>
</evidence>
<dbReference type="Proteomes" id="UP000517523">
    <property type="component" value="Unassembled WGS sequence"/>
</dbReference>
<dbReference type="Pfam" id="PF00109">
    <property type="entry name" value="ketoacyl-synt"/>
    <property type="match status" value="1"/>
</dbReference>
<dbReference type="FunFam" id="3.40.47.10:FF:000018">
    <property type="entry name" value="3-oxoacyl-[acyl-carrier-protein] synthase 2"/>
    <property type="match status" value="1"/>
</dbReference>
<keyword evidence="10 14" id="KW-0012">Acyltransferase</keyword>
<dbReference type="EMBL" id="JACHXJ010000005">
    <property type="protein sequence ID" value="MBB3130639.1"/>
    <property type="molecule type" value="Genomic_DNA"/>
</dbReference>
<dbReference type="PIRSF" id="PIRSF000447">
    <property type="entry name" value="KAS_II"/>
    <property type="match status" value="1"/>
</dbReference>
<dbReference type="UniPathway" id="UPA00094"/>
<evidence type="ECO:0000256" key="2">
    <source>
        <dbReference type="ARBA" id="ARBA00008467"/>
    </source>
</evidence>
<name>A0A839TZI9_9BACL</name>
<comment type="similarity">
    <text evidence="2 14 16">Belongs to the thiolase-like superfamily. Beta-ketoacyl-ACP synthases family.</text>
</comment>
<evidence type="ECO:0000256" key="12">
    <source>
        <dbReference type="ARBA" id="ARBA00047318"/>
    </source>
</evidence>
<keyword evidence="8" id="KW-0443">Lipid metabolism</keyword>
<dbReference type="InterPro" id="IPR016039">
    <property type="entry name" value="Thiolase-like"/>
</dbReference>
<dbReference type="NCBIfam" id="NF005589">
    <property type="entry name" value="PRK07314.1"/>
    <property type="match status" value="1"/>
</dbReference>
<dbReference type="NCBIfam" id="TIGR03150">
    <property type="entry name" value="fabF"/>
    <property type="match status" value="1"/>
</dbReference>
<evidence type="ECO:0000313" key="18">
    <source>
        <dbReference type="EMBL" id="MBB3130639.1"/>
    </source>
</evidence>
<dbReference type="InterPro" id="IPR014031">
    <property type="entry name" value="Ketoacyl_synth_C"/>
</dbReference>
<keyword evidence="7" id="KW-0276">Fatty acid metabolism</keyword>
<dbReference type="Gene3D" id="3.40.47.10">
    <property type="match status" value="1"/>
</dbReference>
<evidence type="ECO:0000256" key="1">
    <source>
        <dbReference type="ARBA" id="ARBA00005194"/>
    </source>
</evidence>
<comment type="function">
    <text evidence="11 14">Involved in the type II fatty acid elongation cycle. Catalyzes the elongation of a wide range of acyl-ACP by the addition of two carbons from malonyl-ACP to an acyl acceptor. Can efficiently catalyze the conversion of palmitoleoyl-ACP (cis-hexadec-9-enoyl-ACP) to cis-vaccenoyl-ACP (cis-octadec-11-enoyl-ACP), an essential step in the thermal regulation of fatty acid composition.</text>
</comment>
<evidence type="ECO:0000256" key="8">
    <source>
        <dbReference type="ARBA" id="ARBA00023098"/>
    </source>
</evidence>
<gene>
    <name evidence="18" type="ORF">FHS19_005358</name>
</gene>
<keyword evidence="6 14" id="KW-0808">Transferase</keyword>
<evidence type="ECO:0000256" key="15">
    <source>
        <dbReference type="PIRSR" id="PIRSR000447-1"/>
    </source>
</evidence>
<evidence type="ECO:0000256" key="4">
    <source>
        <dbReference type="ARBA" id="ARBA00014657"/>
    </source>
</evidence>
<keyword evidence="9 14" id="KW-0275">Fatty acid biosynthesis</keyword>
<evidence type="ECO:0000256" key="5">
    <source>
        <dbReference type="ARBA" id="ARBA00022516"/>
    </source>
</evidence>
<dbReference type="PROSITE" id="PS00606">
    <property type="entry name" value="KS3_1"/>
    <property type="match status" value="1"/>
</dbReference>
<dbReference type="GO" id="GO:0004315">
    <property type="term" value="F:3-oxoacyl-[acyl-carrier-protein] synthase activity"/>
    <property type="evidence" value="ECO:0007669"/>
    <property type="project" value="UniProtKB-UniRule"/>
</dbReference>
<feature type="active site" description="For beta-ketoacyl synthase activity" evidence="15">
    <location>
        <position position="160"/>
    </location>
</feature>
<dbReference type="AlphaFoldDB" id="A0A839TZI9"/>
<dbReference type="InterPro" id="IPR020841">
    <property type="entry name" value="PKS_Beta-ketoAc_synthase_dom"/>
</dbReference>
<dbReference type="PROSITE" id="PS52004">
    <property type="entry name" value="KS3_2"/>
    <property type="match status" value="1"/>
</dbReference>
<evidence type="ECO:0000256" key="13">
    <source>
        <dbReference type="ARBA" id="ARBA00047659"/>
    </source>
</evidence>
<organism evidence="18 19">
    <name type="scientific">Paenibacillus rhizosphaerae</name>
    <dbReference type="NCBI Taxonomy" id="297318"/>
    <lineage>
        <taxon>Bacteria</taxon>
        <taxon>Bacillati</taxon>
        <taxon>Bacillota</taxon>
        <taxon>Bacilli</taxon>
        <taxon>Bacillales</taxon>
        <taxon>Paenibacillaceae</taxon>
        <taxon>Paenibacillus</taxon>
    </lineage>
</organism>
<dbReference type="PANTHER" id="PTHR11712">
    <property type="entry name" value="POLYKETIDE SYNTHASE-RELATED"/>
    <property type="match status" value="1"/>
</dbReference>
<comment type="caution">
    <text evidence="18">The sequence shown here is derived from an EMBL/GenBank/DDBJ whole genome shotgun (WGS) entry which is preliminary data.</text>
</comment>
<accession>A0A839TZI9</accession>
<dbReference type="InterPro" id="IPR018201">
    <property type="entry name" value="Ketoacyl_synth_AS"/>
</dbReference>
<dbReference type="InterPro" id="IPR017568">
    <property type="entry name" value="3-oxoacyl-ACP_synth-2"/>
</dbReference>
<dbReference type="FunFam" id="3.40.47.10:FF:000029">
    <property type="entry name" value="3-oxoacyl-[acyl-carrier-protein] synthase 1"/>
    <property type="match status" value="1"/>
</dbReference>
<dbReference type="Pfam" id="PF02801">
    <property type="entry name" value="Ketoacyl-synt_C"/>
    <property type="match status" value="1"/>
</dbReference>
<dbReference type="CDD" id="cd00834">
    <property type="entry name" value="KAS_I_II"/>
    <property type="match status" value="1"/>
</dbReference>
<comment type="pathway">
    <text evidence="1 14">Lipid metabolism; fatty acid biosynthesis.</text>
</comment>
<feature type="domain" description="Ketosynthase family 3 (KS3)" evidence="17">
    <location>
        <begin position="2"/>
        <end position="407"/>
    </location>
</feature>
<reference evidence="18 19" key="1">
    <citation type="submission" date="2020-08" db="EMBL/GenBank/DDBJ databases">
        <title>Genomic Encyclopedia of Type Strains, Phase III (KMG-III): the genomes of soil and plant-associated and newly described type strains.</title>
        <authorList>
            <person name="Whitman W."/>
        </authorList>
    </citation>
    <scope>NUCLEOTIDE SEQUENCE [LARGE SCALE GENOMIC DNA]</scope>
    <source>
        <strain evidence="18 19">CECT 5831</strain>
    </source>
</reference>
<evidence type="ECO:0000256" key="11">
    <source>
        <dbReference type="ARBA" id="ARBA00024006"/>
    </source>
</evidence>
<evidence type="ECO:0000313" key="19">
    <source>
        <dbReference type="Proteomes" id="UP000517523"/>
    </source>
</evidence>
<evidence type="ECO:0000256" key="14">
    <source>
        <dbReference type="PIRNR" id="PIRNR000447"/>
    </source>
</evidence>
<evidence type="ECO:0000256" key="7">
    <source>
        <dbReference type="ARBA" id="ARBA00022832"/>
    </source>
</evidence>
<dbReference type="RefSeq" id="WP_183584748.1">
    <property type="nucleotide sequence ID" value="NZ_JACHXJ010000005.1"/>
</dbReference>
<evidence type="ECO:0000256" key="3">
    <source>
        <dbReference type="ARBA" id="ARBA00012356"/>
    </source>
</evidence>
<evidence type="ECO:0000256" key="16">
    <source>
        <dbReference type="RuleBase" id="RU003694"/>
    </source>
</evidence>
<protein>
    <recommendedName>
        <fullName evidence="4 14">3-oxoacyl-[acyl-carrier-protein] synthase 2</fullName>
        <ecNumber evidence="3 14">2.3.1.179</ecNumber>
    </recommendedName>
</protein>